<evidence type="ECO:0000259" key="3">
    <source>
        <dbReference type="PROSITE" id="PS50043"/>
    </source>
</evidence>
<dbReference type="EMBL" id="JAAKZI010000013">
    <property type="protein sequence ID" value="NGN83613.1"/>
    <property type="molecule type" value="Genomic_DNA"/>
</dbReference>
<dbReference type="Gene3D" id="1.10.10.10">
    <property type="entry name" value="Winged helix-like DNA-binding domain superfamily/Winged helix DNA-binding domain"/>
    <property type="match status" value="1"/>
</dbReference>
<dbReference type="InterPro" id="IPR016032">
    <property type="entry name" value="Sig_transdc_resp-reg_C-effctor"/>
</dbReference>
<organism evidence="4 5">
    <name type="scientific">Arthrobacter silviterrae</name>
    <dbReference type="NCBI Taxonomy" id="2026658"/>
    <lineage>
        <taxon>Bacteria</taxon>
        <taxon>Bacillati</taxon>
        <taxon>Actinomycetota</taxon>
        <taxon>Actinomycetes</taxon>
        <taxon>Micrococcales</taxon>
        <taxon>Micrococcaceae</taxon>
        <taxon>Arthrobacter</taxon>
    </lineage>
</organism>
<accession>A0ABX0DH28</accession>
<dbReference type="SMART" id="SM00421">
    <property type="entry name" value="HTH_LUXR"/>
    <property type="match status" value="1"/>
</dbReference>
<evidence type="ECO:0000256" key="1">
    <source>
        <dbReference type="ARBA" id="ARBA00023125"/>
    </source>
</evidence>
<dbReference type="PANTHER" id="PTHR43214">
    <property type="entry name" value="TWO-COMPONENT RESPONSE REGULATOR"/>
    <property type="match status" value="1"/>
</dbReference>
<gene>
    <name evidence="4" type="ORF">G6N77_09110</name>
</gene>
<name>A0ABX0DH28_9MICC</name>
<dbReference type="PROSITE" id="PS50043">
    <property type="entry name" value="HTH_LUXR_2"/>
    <property type="match status" value="1"/>
</dbReference>
<reference evidence="4 5" key="1">
    <citation type="submission" date="2020-02" db="EMBL/GenBank/DDBJ databases">
        <title>Genome sequence of the type strain DSM 27180 of Arthrobacter silviterrae.</title>
        <authorList>
            <person name="Gao J."/>
            <person name="Sun J."/>
        </authorList>
    </citation>
    <scope>NUCLEOTIDE SEQUENCE [LARGE SCALE GENOMIC DNA]</scope>
    <source>
        <strain evidence="4 5">DSM 27180</strain>
    </source>
</reference>
<feature type="region of interest" description="Disordered" evidence="2">
    <location>
        <begin position="528"/>
        <end position="555"/>
    </location>
</feature>
<dbReference type="Pfam" id="PF00196">
    <property type="entry name" value="GerE"/>
    <property type="match status" value="1"/>
</dbReference>
<feature type="compositionally biased region" description="Low complexity" evidence="2">
    <location>
        <begin position="597"/>
        <end position="619"/>
    </location>
</feature>
<dbReference type="SUPFAM" id="SSF52540">
    <property type="entry name" value="P-loop containing nucleoside triphosphate hydrolases"/>
    <property type="match status" value="1"/>
</dbReference>
<dbReference type="InterPro" id="IPR000792">
    <property type="entry name" value="Tscrpt_reg_LuxR_C"/>
</dbReference>
<feature type="region of interest" description="Disordered" evidence="2">
    <location>
        <begin position="64"/>
        <end position="86"/>
    </location>
</feature>
<dbReference type="SUPFAM" id="SSF46894">
    <property type="entry name" value="C-terminal effector domain of the bipartite response regulators"/>
    <property type="match status" value="1"/>
</dbReference>
<dbReference type="PRINTS" id="PR00038">
    <property type="entry name" value="HTHLUXR"/>
</dbReference>
<dbReference type="InterPro" id="IPR036388">
    <property type="entry name" value="WH-like_DNA-bd_sf"/>
</dbReference>
<evidence type="ECO:0000313" key="5">
    <source>
        <dbReference type="Proteomes" id="UP000479226"/>
    </source>
</evidence>
<dbReference type="InterPro" id="IPR027417">
    <property type="entry name" value="P-loop_NTPase"/>
</dbReference>
<dbReference type="Proteomes" id="UP000479226">
    <property type="component" value="Unassembled WGS sequence"/>
</dbReference>
<feature type="domain" description="HTH luxR-type" evidence="3">
    <location>
        <begin position="747"/>
        <end position="812"/>
    </location>
</feature>
<sequence>MMHDAGWLGAVVTGPGGVGKTALIHQVLAGLPEGTAFQYLRGTPFASRVPFGMLSLLMGPASPLEPSRAGGPAGSPYGTPTEAPYGNPPTIPSTTPGSPLLGVVMQALRANLTDGCVVAVDNADNADSWSALALSELAANGDIRLVLGCRRVDALPQEFSRLWRDGRLLRLDVSALDAAETRNFVQSELAGPCSLAVTSLLWRESCGNPFQLKALLHQGVADGAFLRTHGIWVWNGPAAASGTAFNTAVNEAFNSAFTADFETHPTGAGVVPQAAQQAAQQAQPAPQAARLVNATNGSREILELVGQAGSIPVSMLLERFPAEEVDALFESGDLRFAGGGRQLLTVAHPALARVLQQASPDRVLPAEVAASPGWVSDTVAGALPADLGNCLPEEAVLAGRRAESLSLAGHQDDALQVAAALGTALGTGVGPGLVGSLMRVYVAGGEWRRLDELMADCLQQGVVAGGAECAAIEVAHGLIQAFRGHYEQALELLDRGAAQLSRTPEQGWDAVARIAGRHCLGMLGGARDGSASGVDRDASTTRGPSSAMAGADTAPGSPDGITALLNAVHASPAVPALYRTLAQCLAAQTASLPDGGAAATANAAPANAAPAPNAPKAPTETATQILDTWPEGDLPLQRMLTLLTKLGTQSSKATTKARGKEDCMALHNVAAEQQGPLAEAAGVYAKGLLSQDSEVLVQAVELASRMDFPALALAAARQALALAPAASVRGIRHQLQRLVTLPPELAGPRLRARLTGREAAMAALAAAGASNRDIAESVGVSVRTVEGHLYQAYAKLHVTNREELGPLLDLVGG</sequence>
<evidence type="ECO:0000313" key="4">
    <source>
        <dbReference type="EMBL" id="NGN83613.1"/>
    </source>
</evidence>
<evidence type="ECO:0000256" key="2">
    <source>
        <dbReference type="SAM" id="MobiDB-lite"/>
    </source>
</evidence>
<comment type="caution">
    <text evidence="4">The sequence shown here is derived from an EMBL/GenBank/DDBJ whole genome shotgun (WGS) entry which is preliminary data.</text>
</comment>
<protein>
    <submittedName>
        <fullName evidence="4">Helix-turn-helix transcriptional regulator</fullName>
    </submittedName>
</protein>
<dbReference type="InterPro" id="IPR039420">
    <property type="entry name" value="WalR-like"/>
</dbReference>
<keyword evidence="5" id="KW-1185">Reference proteome</keyword>
<feature type="region of interest" description="Disordered" evidence="2">
    <location>
        <begin position="595"/>
        <end position="619"/>
    </location>
</feature>
<keyword evidence="1" id="KW-0238">DNA-binding</keyword>
<proteinExistence type="predicted"/>